<name>A0A7Y4GWK2_9BRAD</name>
<comment type="caution">
    <text evidence="2">The sequence shown here is derived from an EMBL/GenBank/DDBJ whole genome shotgun (WGS) entry which is preliminary data.</text>
</comment>
<dbReference type="Proteomes" id="UP000544122">
    <property type="component" value="Unassembled WGS sequence"/>
</dbReference>
<evidence type="ECO:0000313" key="3">
    <source>
        <dbReference type="Proteomes" id="UP000544122"/>
    </source>
</evidence>
<sequence length="169" mass="18376">MTHVQAVWSTSHAPRKGGIGRNAGACLTERNGQQAGAQQHEAGRRQSKKSVGDDIVVAHETSTTSDARPNLLKLSESPIGTTEPFLFEARAATAAGLQTSRSGTIAFKRMGKENACAHQAHYRCHRLDHRTNPLRPCNAQNDCTVAQSKRFTGRSRRSVGSDDLMQQIV</sequence>
<proteinExistence type="predicted"/>
<dbReference type="RefSeq" id="WP_171582237.1">
    <property type="nucleotide sequence ID" value="NZ_JAAVLX010000009.1"/>
</dbReference>
<feature type="region of interest" description="Disordered" evidence="1">
    <location>
        <begin position="150"/>
        <end position="169"/>
    </location>
</feature>
<gene>
    <name evidence="2" type="ORF">HCN58_26120</name>
</gene>
<accession>A0A7Y4GWK2</accession>
<feature type="region of interest" description="Disordered" evidence="1">
    <location>
        <begin position="1"/>
        <end position="52"/>
    </location>
</feature>
<keyword evidence="3" id="KW-1185">Reference proteome</keyword>
<dbReference type="EMBL" id="JAAVLX010000009">
    <property type="protein sequence ID" value="NOJ43013.1"/>
    <property type="molecule type" value="Genomic_DNA"/>
</dbReference>
<evidence type="ECO:0000256" key="1">
    <source>
        <dbReference type="SAM" id="MobiDB-lite"/>
    </source>
</evidence>
<dbReference type="AlphaFoldDB" id="A0A7Y4GWK2"/>
<protein>
    <submittedName>
        <fullName evidence="2">Uncharacterized protein</fullName>
    </submittedName>
</protein>
<reference evidence="2 3" key="1">
    <citation type="submission" date="2020-03" db="EMBL/GenBank/DDBJ databases">
        <title>Bradyrhizobium diversity isolated from nodules of Indigofera sp.</title>
        <authorList>
            <person name="Klepa M."/>
            <person name="Helene L."/>
            <person name="Hungria M."/>
        </authorList>
    </citation>
    <scope>NUCLEOTIDE SEQUENCE [LARGE SCALE GENOMIC DNA]</scope>
    <source>
        <strain evidence="2 3">WSM 1791</strain>
    </source>
</reference>
<evidence type="ECO:0000313" key="2">
    <source>
        <dbReference type="EMBL" id="NOJ43013.1"/>
    </source>
</evidence>
<organism evidence="2 3">
    <name type="scientific">Bradyrhizobium australiense</name>
    <dbReference type="NCBI Taxonomy" id="2721161"/>
    <lineage>
        <taxon>Bacteria</taxon>
        <taxon>Pseudomonadati</taxon>
        <taxon>Pseudomonadota</taxon>
        <taxon>Alphaproteobacteria</taxon>
        <taxon>Hyphomicrobiales</taxon>
        <taxon>Nitrobacteraceae</taxon>
        <taxon>Bradyrhizobium</taxon>
    </lineage>
</organism>